<protein>
    <submittedName>
        <fullName evidence="2">Uncharacterized protein</fullName>
    </submittedName>
</protein>
<feature type="compositionally biased region" description="Basic and acidic residues" evidence="1">
    <location>
        <begin position="56"/>
        <end position="70"/>
    </location>
</feature>
<accession>A0A9X0BNU6</accession>
<evidence type="ECO:0000313" key="3">
    <source>
        <dbReference type="Proteomes" id="UP001148312"/>
    </source>
</evidence>
<sequence>MDQWGRVQSFELRLRRREALRVRGELAEAGRSDIRESGRRRPRVQAGPSPAWLQREIGRGKSFNEIREPDQPNSGSPGADAASATIA</sequence>
<reference evidence="2" key="2">
    <citation type="journal article" date="2023" name="IMA Fungus">
        <title>Comparative genomic study of the Penicillium genus elucidates a diverse pangenome and 15 lateral gene transfer events.</title>
        <authorList>
            <person name="Petersen C."/>
            <person name="Sorensen T."/>
            <person name="Nielsen M.R."/>
            <person name="Sondergaard T.E."/>
            <person name="Sorensen J.L."/>
            <person name="Fitzpatrick D.A."/>
            <person name="Frisvad J.C."/>
            <person name="Nielsen K.L."/>
        </authorList>
    </citation>
    <scope>NUCLEOTIDE SEQUENCE</scope>
    <source>
        <strain evidence="2">IBT 30728</strain>
    </source>
</reference>
<reference evidence="2" key="1">
    <citation type="submission" date="2022-12" db="EMBL/GenBank/DDBJ databases">
        <authorList>
            <person name="Petersen C."/>
        </authorList>
    </citation>
    <scope>NUCLEOTIDE SEQUENCE</scope>
    <source>
        <strain evidence="2">IBT 30728</strain>
    </source>
</reference>
<dbReference type="EMBL" id="JAPWDQ010000011">
    <property type="protein sequence ID" value="KAJ5475602.1"/>
    <property type="molecule type" value="Genomic_DNA"/>
</dbReference>
<gene>
    <name evidence="2" type="ORF">N7539_007889</name>
</gene>
<comment type="caution">
    <text evidence="2">The sequence shown here is derived from an EMBL/GenBank/DDBJ whole genome shotgun (WGS) entry which is preliminary data.</text>
</comment>
<dbReference type="RefSeq" id="XP_056787355.1">
    <property type="nucleotide sequence ID" value="XM_056937490.1"/>
</dbReference>
<keyword evidence="3" id="KW-1185">Reference proteome</keyword>
<feature type="compositionally biased region" description="Basic and acidic residues" evidence="1">
    <location>
        <begin position="28"/>
        <end position="39"/>
    </location>
</feature>
<organism evidence="2 3">
    <name type="scientific">Penicillium diatomitis</name>
    <dbReference type="NCBI Taxonomy" id="2819901"/>
    <lineage>
        <taxon>Eukaryota</taxon>
        <taxon>Fungi</taxon>
        <taxon>Dikarya</taxon>
        <taxon>Ascomycota</taxon>
        <taxon>Pezizomycotina</taxon>
        <taxon>Eurotiomycetes</taxon>
        <taxon>Eurotiomycetidae</taxon>
        <taxon>Eurotiales</taxon>
        <taxon>Aspergillaceae</taxon>
        <taxon>Penicillium</taxon>
    </lineage>
</organism>
<proteinExistence type="predicted"/>
<evidence type="ECO:0000256" key="1">
    <source>
        <dbReference type="SAM" id="MobiDB-lite"/>
    </source>
</evidence>
<feature type="region of interest" description="Disordered" evidence="1">
    <location>
        <begin position="28"/>
        <end position="87"/>
    </location>
</feature>
<dbReference type="AlphaFoldDB" id="A0A9X0BNU6"/>
<name>A0A9X0BNU6_9EURO</name>
<dbReference type="Proteomes" id="UP001148312">
    <property type="component" value="Unassembled WGS sequence"/>
</dbReference>
<evidence type="ECO:0000313" key="2">
    <source>
        <dbReference type="EMBL" id="KAJ5475602.1"/>
    </source>
</evidence>
<dbReference type="GeneID" id="81627739"/>